<dbReference type="GO" id="GO:0016020">
    <property type="term" value="C:membrane"/>
    <property type="evidence" value="ECO:0007669"/>
    <property type="project" value="UniProtKB-SubCell"/>
</dbReference>
<dbReference type="HOGENOM" id="CLU_000604_1_9_1"/>
<keyword evidence="4" id="KW-0547">Nucleotide-binding</keyword>
<keyword evidence="5 9" id="KW-0067">ATP-binding</keyword>
<dbReference type="CDD" id="cd03244">
    <property type="entry name" value="ABCC_MRP_domain2"/>
    <property type="match status" value="1"/>
</dbReference>
<gene>
    <name evidence="9" type="ORF">PMAA_015230</name>
</gene>
<dbReference type="AlphaFoldDB" id="B6QW73"/>
<dbReference type="SUPFAM" id="SSF52540">
    <property type="entry name" value="P-loop containing nucleoside triphosphate hydrolases"/>
    <property type="match status" value="1"/>
</dbReference>
<keyword evidence="2" id="KW-0813">Transport</keyword>
<evidence type="ECO:0000256" key="1">
    <source>
        <dbReference type="ARBA" id="ARBA00004141"/>
    </source>
</evidence>
<dbReference type="Gene3D" id="3.40.50.300">
    <property type="entry name" value="P-loop containing nucleotide triphosphate hydrolases"/>
    <property type="match status" value="1"/>
</dbReference>
<dbReference type="EMBL" id="DS995906">
    <property type="protein sequence ID" value="EEA19265.1"/>
    <property type="molecule type" value="Genomic_DNA"/>
</dbReference>
<dbReference type="GO" id="GO:0005524">
    <property type="term" value="F:ATP binding"/>
    <property type="evidence" value="ECO:0007669"/>
    <property type="project" value="UniProtKB-KW"/>
</dbReference>
<name>B6QW73_TALMQ</name>
<reference evidence="10" key="1">
    <citation type="journal article" date="2015" name="Genome Announc.">
        <title>Genome sequence of the AIDS-associated pathogen Penicillium marneffei (ATCC18224) and its near taxonomic relative Talaromyces stipitatus (ATCC10500).</title>
        <authorList>
            <person name="Nierman W.C."/>
            <person name="Fedorova-Abrams N.D."/>
            <person name="Andrianopoulos A."/>
        </authorList>
    </citation>
    <scope>NUCLEOTIDE SEQUENCE [LARGE SCALE GENOMIC DNA]</scope>
    <source>
        <strain evidence="10">ATCC 18224 / CBS 334.59 / QM 7333</strain>
    </source>
</reference>
<evidence type="ECO:0000313" key="10">
    <source>
        <dbReference type="Proteomes" id="UP000001294"/>
    </source>
</evidence>
<dbReference type="PANTHER" id="PTHR24223">
    <property type="entry name" value="ATP-BINDING CASSETTE SUB-FAMILY C"/>
    <property type="match status" value="1"/>
</dbReference>
<dbReference type="OrthoDB" id="6500128at2759"/>
<sequence length="285" mass="31783">METSIGAITRIRRFQKDVSSENLPSEDQIPSSAWPSEGQVVFDDISAGYSLIDQPILRDICLTVASGTRLGICGRTGSGKSSLILAILRMIEIQKGNLTIDGVNLQTCPRHIVRSKVTVIPQDPFLLSDRSVRDNLRGFIAASENDDLKILDALDKVQLREYIDSFAEGLDTKIDDLFLSTGQQQLICLARAIIMKRKILLLDEATSNVNHETDQLMQRLIRTEFSGCTIIAVAHRLKSLIDFDMVAVIDKGRIVECDSPAKLLSYPQSLFRQLYEMQTNPSDQD</sequence>
<evidence type="ECO:0000256" key="2">
    <source>
        <dbReference type="ARBA" id="ARBA00022448"/>
    </source>
</evidence>
<feature type="domain" description="ABC transporter" evidence="8">
    <location>
        <begin position="40"/>
        <end position="276"/>
    </location>
</feature>
<evidence type="ECO:0000256" key="7">
    <source>
        <dbReference type="ARBA" id="ARBA00023136"/>
    </source>
</evidence>
<dbReference type="InterPro" id="IPR003439">
    <property type="entry name" value="ABC_transporter-like_ATP-bd"/>
</dbReference>
<evidence type="ECO:0000259" key="8">
    <source>
        <dbReference type="PROSITE" id="PS50893"/>
    </source>
</evidence>
<protein>
    <submittedName>
        <fullName evidence="9">ATP-binding cassette transporter, putative</fullName>
    </submittedName>
</protein>
<keyword evidence="10" id="KW-1185">Reference proteome</keyword>
<organism evidence="9 10">
    <name type="scientific">Talaromyces marneffei (strain ATCC 18224 / CBS 334.59 / QM 7333)</name>
    <name type="common">Penicillium marneffei</name>
    <dbReference type="NCBI Taxonomy" id="441960"/>
    <lineage>
        <taxon>Eukaryota</taxon>
        <taxon>Fungi</taxon>
        <taxon>Dikarya</taxon>
        <taxon>Ascomycota</taxon>
        <taxon>Pezizomycotina</taxon>
        <taxon>Eurotiomycetes</taxon>
        <taxon>Eurotiomycetidae</taxon>
        <taxon>Eurotiales</taxon>
        <taxon>Trichocomaceae</taxon>
        <taxon>Talaromyces</taxon>
        <taxon>Talaromyces sect. Talaromyces</taxon>
    </lineage>
</organism>
<dbReference type="PROSITE" id="PS50893">
    <property type="entry name" value="ABC_TRANSPORTER_2"/>
    <property type="match status" value="1"/>
</dbReference>
<dbReference type="Pfam" id="PF00005">
    <property type="entry name" value="ABC_tran"/>
    <property type="match status" value="1"/>
</dbReference>
<dbReference type="GO" id="GO:0016887">
    <property type="term" value="F:ATP hydrolysis activity"/>
    <property type="evidence" value="ECO:0007669"/>
    <property type="project" value="InterPro"/>
</dbReference>
<dbReference type="SMART" id="SM00382">
    <property type="entry name" value="AAA"/>
    <property type="match status" value="1"/>
</dbReference>
<keyword evidence="7" id="KW-0472">Membrane</keyword>
<dbReference type="InterPro" id="IPR027417">
    <property type="entry name" value="P-loop_NTPase"/>
</dbReference>
<dbReference type="FunFam" id="3.40.50.300:FF:000838">
    <property type="entry name" value="ABC multidrug transporter (Eurofung)"/>
    <property type="match status" value="1"/>
</dbReference>
<dbReference type="PhylomeDB" id="B6QW73"/>
<dbReference type="GO" id="GO:0042626">
    <property type="term" value="F:ATPase-coupled transmembrane transporter activity"/>
    <property type="evidence" value="ECO:0007669"/>
    <property type="project" value="TreeGrafter"/>
</dbReference>
<evidence type="ECO:0000256" key="5">
    <source>
        <dbReference type="ARBA" id="ARBA00022840"/>
    </source>
</evidence>
<keyword evidence="6" id="KW-1133">Transmembrane helix</keyword>
<evidence type="ECO:0000256" key="6">
    <source>
        <dbReference type="ARBA" id="ARBA00022989"/>
    </source>
</evidence>
<dbReference type="InterPro" id="IPR003593">
    <property type="entry name" value="AAA+_ATPase"/>
</dbReference>
<proteinExistence type="predicted"/>
<accession>B6QW73</accession>
<comment type="subcellular location">
    <subcellularLocation>
        <location evidence="1">Membrane</location>
        <topology evidence="1">Multi-pass membrane protein</topology>
    </subcellularLocation>
</comment>
<dbReference type="InterPro" id="IPR050173">
    <property type="entry name" value="ABC_transporter_C-like"/>
</dbReference>
<evidence type="ECO:0000256" key="3">
    <source>
        <dbReference type="ARBA" id="ARBA00022692"/>
    </source>
</evidence>
<dbReference type="Proteomes" id="UP000001294">
    <property type="component" value="Unassembled WGS sequence"/>
</dbReference>
<dbReference type="VEuPathDB" id="FungiDB:PMAA_015230"/>
<keyword evidence="3" id="KW-0812">Transmembrane</keyword>
<evidence type="ECO:0000313" key="9">
    <source>
        <dbReference type="EMBL" id="EEA19265.1"/>
    </source>
</evidence>
<evidence type="ECO:0000256" key="4">
    <source>
        <dbReference type="ARBA" id="ARBA00022741"/>
    </source>
</evidence>
<dbReference type="PANTHER" id="PTHR24223:SF399">
    <property type="entry name" value="ABC TRANSPORTER ATNG"/>
    <property type="match status" value="1"/>
</dbReference>